<proteinExistence type="inferred from homology"/>
<keyword evidence="9" id="KW-1185">Reference proteome</keyword>
<feature type="domain" description="HAMP" evidence="7">
    <location>
        <begin position="154"/>
        <end position="206"/>
    </location>
</feature>
<evidence type="ECO:0000256" key="4">
    <source>
        <dbReference type="SAM" id="MobiDB-lite"/>
    </source>
</evidence>
<keyword evidence="5" id="KW-1133">Transmembrane helix</keyword>
<dbReference type="Pfam" id="PF00015">
    <property type="entry name" value="MCPsignal"/>
    <property type="match status" value="1"/>
</dbReference>
<organism evidence="8 9">
    <name type="scientific">Rhodoferax mekongensis</name>
    <dbReference type="NCBI Taxonomy" id="3068341"/>
    <lineage>
        <taxon>Bacteria</taxon>
        <taxon>Pseudomonadati</taxon>
        <taxon>Pseudomonadota</taxon>
        <taxon>Betaproteobacteria</taxon>
        <taxon>Burkholderiales</taxon>
        <taxon>Comamonadaceae</taxon>
        <taxon>Rhodoferax</taxon>
    </lineage>
</organism>
<dbReference type="Gene3D" id="1.10.287.950">
    <property type="entry name" value="Methyl-accepting chemotaxis protein"/>
    <property type="match status" value="1"/>
</dbReference>
<dbReference type="InterPro" id="IPR004089">
    <property type="entry name" value="MCPsignal_dom"/>
</dbReference>
<evidence type="ECO:0000313" key="8">
    <source>
        <dbReference type="EMBL" id="WNO03953.1"/>
    </source>
</evidence>
<dbReference type="SUPFAM" id="SSF58104">
    <property type="entry name" value="Methyl-accepting chemotaxis protein (MCP) signaling domain"/>
    <property type="match status" value="1"/>
</dbReference>
<protein>
    <submittedName>
        <fullName evidence="8">Methyl-accepting chemotaxis protein</fullName>
    </submittedName>
</protein>
<feature type="region of interest" description="Disordered" evidence="4">
    <location>
        <begin position="496"/>
        <end position="559"/>
    </location>
</feature>
<evidence type="ECO:0000313" key="9">
    <source>
        <dbReference type="Proteomes" id="UP001302257"/>
    </source>
</evidence>
<evidence type="ECO:0000256" key="1">
    <source>
        <dbReference type="ARBA" id="ARBA00022481"/>
    </source>
</evidence>
<gene>
    <name evidence="8" type="ORF">RAN89_13665</name>
</gene>
<evidence type="ECO:0000256" key="3">
    <source>
        <dbReference type="PROSITE-ProRule" id="PRU00284"/>
    </source>
</evidence>
<evidence type="ECO:0000256" key="5">
    <source>
        <dbReference type="SAM" id="Phobius"/>
    </source>
</evidence>
<dbReference type="InterPro" id="IPR051310">
    <property type="entry name" value="MCP_chemotaxis"/>
</dbReference>
<evidence type="ECO:0000256" key="2">
    <source>
        <dbReference type="ARBA" id="ARBA00029447"/>
    </source>
</evidence>
<dbReference type="InterPro" id="IPR003660">
    <property type="entry name" value="HAMP_dom"/>
</dbReference>
<sequence>MMHDAIRGDVLLMILGAINQNAKQMTDASRDLEEHAKTFNEAFVHLEDQTLPSEVKLMVESSKPMVQAYIAAGKKTQEIAAIDPNAAGTAIDGFQVAFIQLEEQMAKQADGIVKSVEAARTESHDKVLRSRIQVIVAWMVSTFLLVVGGFFLARVLSQPIAHAASIANALSVGNLSVEIHPTGSDETLQLLKSMENMKCSFARTVRAVKSSADAVATASAEIAQGNNDLSARTEQQASALEETAASMEELGSTVKQNADSARQANQLAMNASTVAIQGGEVVGQVVETMKGINESSRRIADIISVIDGIAFQTNILALNAAVEAARAGEQGRGFAVVASEVRSLAGRSAEAAKEIKTLINASVERVEQGSSLVDKAGETMTEVVSSIRRVTDIMGEISAASSEQSAGVSQVGEAVTQMDQATQQNAALVEEMAAAASSLKSQANDLVQVVAVFRLDDESKGVISGLRSQKQAAGGGSPLATPLLKATLRSNPPQELNFAGPERRVSVGSSASKVAPKRTAKAEASPAKPQQVPTVQALSPPKNSSRVTSAGGDDDWETF</sequence>
<keyword evidence="5" id="KW-0812">Transmembrane</keyword>
<comment type="similarity">
    <text evidence="2">Belongs to the methyl-accepting chemotaxis (MCP) protein family.</text>
</comment>
<keyword evidence="3" id="KW-0807">Transducer</keyword>
<accession>A0ABZ0AWG3</accession>
<feature type="transmembrane region" description="Helical" evidence="5">
    <location>
        <begin position="134"/>
        <end position="156"/>
    </location>
</feature>
<dbReference type="PROSITE" id="PS50885">
    <property type="entry name" value="HAMP"/>
    <property type="match status" value="1"/>
</dbReference>
<reference evidence="8 9" key="1">
    <citation type="submission" date="2023-08" db="EMBL/GenBank/DDBJ databases">
        <title>Rhodoferax potami sp. nov. and Rhodoferax mekongensis sp. nov., isolated from the Mekong River in Thailand.</title>
        <authorList>
            <person name="Kitikhun S."/>
            <person name="Charoenyingcharoen P."/>
            <person name="Siriarchawattana P."/>
            <person name="Likhitrattanapisal S."/>
            <person name="Nilsakha T."/>
            <person name="Chanpet A."/>
            <person name="Rattanawaree P."/>
            <person name="Ingsriswang S."/>
        </authorList>
    </citation>
    <scope>NUCLEOTIDE SEQUENCE [LARGE SCALE GENOMIC DNA]</scope>
    <source>
        <strain evidence="8 9">TBRC 17307</strain>
    </source>
</reference>
<name>A0ABZ0AWG3_9BURK</name>
<evidence type="ECO:0000259" key="7">
    <source>
        <dbReference type="PROSITE" id="PS50885"/>
    </source>
</evidence>
<dbReference type="EMBL" id="CP132507">
    <property type="protein sequence ID" value="WNO03953.1"/>
    <property type="molecule type" value="Genomic_DNA"/>
</dbReference>
<keyword evidence="5" id="KW-0472">Membrane</keyword>
<feature type="domain" description="Methyl-accepting transducer" evidence="6">
    <location>
        <begin position="211"/>
        <end position="440"/>
    </location>
</feature>
<dbReference type="PROSITE" id="PS50111">
    <property type="entry name" value="CHEMOTAXIS_TRANSDUC_2"/>
    <property type="match status" value="1"/>
</dbReference>
<evidence type="ECO:0000259" key="6">
    <source>
        <dbReference type="PROSITE" id="PS50111"/>
    </source>
</evidence>
<dbReference type="Proteomes" id="UP001302257">
    <property type="component" value="Chromosome"/>
</dbReference>
<dbReference type="RefSeq" id="WP_313866824.1">
    <property type="nucleotide sequence ID" value="NZ_CP132507.1"/>
</dbReference>
<dbReference type="CDD" id="cd11386">
    <property type="entry name" value="MCP_signal"/>
    <property type="match status" value="1"/>
</dbReference>
<dbReference type="PANTHER" id="PTHR43531:SF14">
    <property type="entry name" value="METHYL-ACCEPTING CHEMOTAXIS PROTEIN I-RELATED"/>
    <property type="match status" value="1"/>
</dbReference>
<dbReference type="PANTHER" id="PTHR43531">
    <property type="entry name" value="PROTEIN ICFG"/>
    <property type="match status" value="1"/>
</dbReference>
<feature type="compositionally biased region" description="Polar residues" evidence="4">
    <location>
        <begin position="531"/>
        <end position="548"/>
    </location>
</feature>
<dbReference type="Pfam" id="PF00672">
    <property type="entry name" value="HAMP"/>
    <property type="match status" value="1"/>
</dbReference>
<keyword evidence="1" id="KW-0488">Methylation</keyword>
<dbReference type="SMART" id="SM00283">
    <property type="entry name" value="MA"/>
    <property type="match status" value="1"/>
</dbReference>